<reference evidence="4 5" key="1">
    <citation type="journal article" date="2021" name="Int. J. Syst. Evol. Microbiol.">
        <title>Lentilactobacillus fungorum sp. nov., isolated from spent mushroom substrates.</title>
        <authorList>
            <person name="Tohno M."/>
            <person name="Tanizawa Y."/>
            <person name="Kojima Y."/>
            <person name="Sakamoto M."/>
            <person name="Ohkuma M."/>
            <person name="Kobayashi H."/>
        </authorList>
    </citation>
    <scope>NUCLEOTIDE SEQUENCE [LARGE SCALE GENOMIC DNA]</scope>
    <source>
        <strain evidence="4 5">YK48G</strain>
    </source>
</reference>
<dbReference type="Proteomes" id="UP000604765">
    <property type="component" value="Unassembled WGS sequence"/>
</dbReference>
<proteinExistence type="predicted"/>
<keyword evidence="2" id="KW-0012">Acyltransferase</keyword>
<evidence type="ECO:0000313" key="5">
    <source>
        <dbReference type="Proteomes" id="UP000604765"/>
    </source>
</evidence>
<evidence type="ECO:0000256" key="1">
    <source>
        <dbReference type="ARBA" id="ARBA00022679"/>
    </source>
</evidence>
<evidence type="ECO:0000313" key="4">
    <source>
        <dbReference type="EMBL" id="GHP14699.1"/>
    </source>
</evidence>
<keyword evidence="5" id="KW-1185">Reference proteome</keyword>
<dbReference type="PANTHER" id="PTHR43072:SF23">
    <property type="entry name" value="UPF0039 PROTEIN C11D3.02C"/>
    <property type="match status" value="1"/>
</dbReference>
<dbReference type="InterPro" id="IPR000182">
    <property type="entry name" value="GNAT_dom"/>
</dbReference>
<evidence type="ECO:0000256" key="2">
    <source>
        <dbReference type="ARBA" id="ARBA00023315"/>
    </source>
</evidence>
<accession>A0ABQ3W2A1</accession>
<dbReference type="PROSITE" id="PS51186">
    <property type="entry name" value="GNAT"/>
    <property type="match status" value="1"/>
</dbReference>
<dbReference type="RefSeq" id="WP_203630664.1">
    <property type="nucleotide sequence ID" value="NZ_BNJR01000016.1"/>
</dbReference>
<organism evidence="4 5">
    <name type="scientific">Lentilactobacillus fungorum</name>
    <dbReference type="NCBI Taxonomy" id="2201250"/>
    <lineage>
        <taxon>Bacteria</taxon>
        <taxon>Bacillati</taxon>
        <taxon>Bacillota</taxon>
        <taxon>Bacilli</taxon>
        <taxon>Lactobacillales</taxon>
        <taxon>Lactobacillaceae</taxon>
        <taxon>Lentilactobacillus</taxon>
    </lineage>
</organism>
<dbReference type="SUPFAM" id="SSF55729">
    <property type="entry name" value="Acyl-CoA N-acyltransferases (Nat)"/>
    <property type="match status" value="1"/>
</dbReference>
<feature type="domain" description="N-acetyltransferase" evidence="3">
    <location>
        <begin position="4"/>
        <end position="156"/>
    </location>
</feature>
<dbReference type="InterPro" id="IPR016181">
    <property type="entry name" value="Acyl_CoA_acyltransferase"/>
</dbReference>
<sequence>MTQIKFEYAQPNDLPKIVEIYNEIIPSRLATADLVPVSVASRQAWFQAFNHDRRPIWVIKADQTIVGWVGLESFYGRPAYQHTAEISIYLDKNYRRHQLGQQALEYVRTQLRRLNLDTLVAFVFSHNLPSQKLFKKNGFEKWGHLPDVALMDDQRRSLDILGRHFGNLINDAEPVVK</sequence>
<dbReference type="EMBL" id="BNJR01000016">
    <property type="protein sequence ID" value="GHP14699.1"/>
    <property type="molecule type" value="Genomic_DNA"/>
</dbReference>
<dbReference type="Pfam" id="PF00583">
    <property type="entry name" value="Acetyltransf_1"/>
    <property type="match status" value="1"/>
</dbReference>
<dbReference type="PANTHER" id="PTHR43072">
    <property type="entry name" value="N-ACETYLTRANSFERASE"/>
    <property type="match status" value="1"/>
</dbReference>
<dbReference type="Gene3D" id="3.40.630.30">
    <property type="match status" value="1"/>
</dbReference>
<gene>
    <name evidence="4" type="primary">bar</name>
    <name evidence="4" type="ORF">YK48G_21240</name>
</gene>
<keyword evidence="1" id="KW-0808">Transferase</keyword>
<comment type="caution">
    <text evidence="4">The sequence shown here is derived from an EMBL/GenBank/DDBJ whole genome shotgun (WGS) entry which is preliminary data.</text>
</comment>
<protein>
    <submittedName>
        <fullName evidence="4">N-acetyltransferase</fullName>
    </submittedName>
</protein>
<dbReference type="CDD" id="cd04301">
    <property type="entry name" value="NAT_SF"/>
    <property type="match status" value="1"/>
</dbReference>
<name>A0ABQ3W2A1_9LACO</name>
<evidence type="ECO:0000259" key="3">
    <source>
        <dbReference type="PROSITE" id="PS51186"/>
    </source>
</evidence>